<dbReference type="Proteomes" id="UP000192578">
    <property type="component" value="Unassembled WGS sequence"/>
</dbReference>
<feature type="transmembrane region" description="Helical" evidence="9">
    <location>
        <begin position="61"/>
        <end position="81"/>
    </location>
</feature>
<evidence type="ECO:0000313" key="11">
    <source>
        <dbReference type="EMBL" id="OQV21926.1"/>
    </source>
</evidence>
<dbReference type="EMBL" id="MTYJ01000020">
    <property type="protein sequence ID" value="OQV21926.1"/>
    <property type="molecule type" value="Genomic_DNA"/>
</dbReference>
<dbReference type="InterPro" id="IPR017452">
    <property type="entry name" value="GPCR_Rhodpsn_7TM"/>
</dbReference>
<feature type="transmembrane region" description="Helical" evidence="9">
    <location>
        <begin position="192"/>
        <end position="218"/>
    </location>
</feature>
<keyword evidence="4 9" id="KW-1133">Transmembrane helix</keyword>
<feature type="transmembrane region" description="Helical" evidence="9">
    <location>
        <begin position="143"/>
        <end position="163"/>
    </location>
</feature>
<proteinExistence type="predicted"/>
<organism evidence="11 12">
    <name type="scientific">Hypsibius exemplaris</name>
    <name type="common">Freshwater tardigrade</name>
    <dbReference type="NCBI Taxonomy" id="2072580"/>
    <lineage>
        <taxon>Eukaryota</taxon>
        <taxon>Metazoa</taxon>
        <taxon>Ecdysozoa</taxon>
        <taxon>Tardigrada</taxon>
        <taxon>Eutardigrada</taxon>
        <taxon>Parachela</taxon>
        <taxon>Hypsibioidea</taxon>
        <taxon>Hypsibiidae</taxon>
        <taxon>Hypsibius</taxon>
    </lineage>
</organism>
<evidence type="ECO:0000256" key="8">
    <source>
        <dbReference type="ARBA" id="ARBA00023224"/>
    </source>
</evidence>
<evidence type="ECO:0000256" key="7">
    <source>
        <dbReference type="ARBA" id="ARBA00023170"/>
    </source>
</evidence>
<dbReference type="PRINTS" id="PR00237">
    <property type="entry name" value="GPCRRHODOPSN"/>
</dbReference>
<dbReference type="CDD" id="cd00637">
    <property type="entry name" value="7tm_classA_rhodopsin-like"/>
    <property type="match status" value="1"/>
</dbReference>
<evidence type="ECO:0000256" key="6">
    <source>
        <dbReference type="ARBA" id="ARBA00023136"/>
    </source>
</evidence>
<comment type="subcellular location">
    <subcellularLocation>
        <location evidence="1">Cell membrane</location>
        <topology evidence="1">Multi-pass membrane protein</topology>
    </subcellularLocation>
</comment>
<sequence length="403" mass="45685">MELNNTSSLLKDATPLCQDQYYQLYIFASAALPIIFFGAFGNILTLIVILRARWYATGIQVLILTLTVCGVFTTSLVYPVWFVGAVVGDSTVWLIPGVCRLTGFVFLSVTCMSSTLCAMIAINRLCIIVIPQRTHFVTQKRGGIVMSIVASLISQSIFLSPLLGLDGRFGLVESLHICIWLQWTSSQPLQSAFFLVIYVIPGGVIALCYTGIFLFLRLSHRASANRRRARAASGSCFETSRKLRRLLQATKMMGVTFLAYVVCFLPLNFMAWWQRDLLYAERSSMVFAWLLLLYCTSDCLHPVIYAVMNRDFSDAYIDLLRRCQLFQRKPQISLKDMVHSEKKRSQMFRREHFNMIELDDQGHKTRLIPRDSLPRDTTNAILRDDCPHGGVYLGPPSDHEDES</sequence>
<keyword evidence="6 9" id="KW-0472">Membrane</keyword>
<dbReference type="OrthoDB" id="10044919at2759"/>
<dbReference type="InterPro" id="IPR000276">
    <property type="entry name" value="GPCR_Rhodpsn"/>
</dbReference>
<dbReference type="PROSITE" id="PS50262">
    <property type="entry name" value="G_PROTEIN_RECEP_F1_2"/>
    <property type="match status" value="1"/>
</dbReference>
<dbReference type="PANTHER" id="PTHR24228">
    <property type="entry name" value="B2 BRADYKININ RECEPTOR/ANGIOTENSIN II RECEPTOR"/>
    <property type="match status" value="1"/>
</dbReference>
<dbReference type="GO" id="GO:0004930">
    <property type="term" value="F:G protein-coupled receptor activity"/>
    <property type="evidence" value="ECO:0007669"/>
    <property type="project" value="UniProtKB-KW"/>
</dbReference>
<keyword evidence="7" id="KW-0675">Receptor</keyword>
<evidence type="ECO:0000256" key="1">
    <source>
        <dbReference type="ARBA" id="ARBA00004651"/>
    </source>
</evidence>
<name>A0A1W0X361_HYPEX</name>
<keyword evidence="12" id="KW-1185">Reference proteome</keyword>
<evidence type="ECO:0000256" key="4">
    <source>
        <dbReference type="ARBA" id="ARBA00022989"/>
    </source>
</evidence>
<feature type="transmembrane region" description="Helical" evidence="9">
    <location>
        <begin position="286"/>
        <end position="307"/>
    </location>
</feature>
<evidence type="ECO:0000256" key="3">
    <source>
        <dbReference type="ARBA" id="ARBA00022692"/>
    </source>
</evidence>
<feature type="transmembrane region" description="Helical" evidence="9">
    <location>
        <begin position="101"/>
        <end position="122"/>
    </location>
</feature>
<dbReference type="Gene3D" id="1.20.1070.10">
    <property type="entry name" value="Rhodopsin 7-helix transmembrane proteins"/>
    <property type="match status" value="1"/>
</dbReference>
<keyword evidence="5" id="KW-0297">G-protein coupled receptor</keyword>
<feature type="domain" description="G-protein coupled receptors family 1 profile" evidence="10">
    <location>
        <begin position="41"/>
        <end position="305"/>
    </location>
</feature>
<dbReference type="Pfam" id="PF00001">
    <property type="entry name" value="7tm_1"/>
    <property type="match status" value="1"/>
</dbReference>
<feature type="transmembrane region" description="Helical" evidence="9">
    <location>
        <begin position="252"/>
        <end position="274"/>
    </location>
</feature>
<feature type="transmembrane region" description="Helical" evidence="9">
    <location>
        <begin position="24"/>
        <end position="49"/>
    </location>
</feature>
<dbReference type="AlphaFoldDB" id="A0A1W0X361"/>
<keyword evidence="3 9" id="KW-0812">Transmembrane</keyword>
<evidence type="ECO:0000259" key="10">
    <source>
        <dbReference type="PROSITE" id="PS50262"/>
    </source>
</evidence>
<evidence type="ECO:0000256" key="5">
    <source>
        <dbReference type="ARBA" id="ARBA00023040"/>
    </source>
</evidence>
<evidence type="ECO:0000313" key="12">
    <source>
        <dbReference type="Proteomes" id="UP000192578"/>
    </source>
</evidence>
<dbReference type="SUPFAM" id="SSF81321">
    <property type="entry name" value="Family A G protein-coupled receptor-like"/>
    <property type="match status" value="1"/>
</dbReference>
<gene>
    <name evidence="11" type="ORF">BV898_04139</name>
</gene>
<dbReference type="GO" id="GO:0005886">
    <property type="term" value="C:plasma membrane"/>
    <property type="evidence" value="ECO:0007669"/>
    <property type="project" value="UniProtKB-SubCell"/>
</dbReference>
<evidence type="ECO:0000256" key="2">
    <source>
        <dbReference type="ARBA" id="ARBA00022475"/>
    </source>
</evidence>
<keyword evidence="2" id="KW-1003">Cell membrane</keyword>
<dbReference type="PANTHER" id="PTHR24228:SF74">
    <property type="entry name" value="G-PROTEIN COUPLED RECEPTORS FAMILY 1 PROFILE DOMAIN-CONTAINING PROTEIN"/>
    <property type="match status" value="1"/>
</dbReference>
<reference evidence="12" key="1">
    <citation type="submission" date="2017-01" db="EMBL/GenBank/DDBJ databases">
        <title>Comparative genomics of anhydrobiosis in the tardigrade Hypsibius dujardini.</title>
        <authorList>
            <person name="Yoshida Y."/>
            <person name="Koutsovoulos G."/>
            <person name="Laetsch D."/>
            <person name="Stevens L."/>
            <person name="Kumar S."/>
            <person name="Horikawa D."/>
            <person name="Ishino K."/>
            <person name="Komine S."/>
            <person name="Tomita M."/>
            <person name="Blaxter M."/>
            <person name="Arakawa K."/>
        </authorList>
    </citation>
    <scope>NUCLEOTIDE SEQUENCE [LARGE SCALE GENOMIC DNA]</scope>
    <source>
        <strain evidence="12">Z151</strain>
    </source>
</reference>
<accession>A0A1W0X361</accession>
<keyword evidence="8" id="KW-0807">Transducer</keyword>
<comment type="caution">
    <text evidence="11">The sequence shown here is derived from an EMBL/GenBank/DDBJ whole genome shotgun (WGS) entry which is preliminary data.</text>
</comment>
<evidence type="ECO:0000256" key="9">
    <source>
        <dbReference type="SAM" id="Phobius"/>
    </source>
</evidence>
<protein>
    <recommendedName>
        <fullName evidence="10">G-protein coupled receptors family 1 profile domain-containing protein</fullName>
    </recommendedName>
</protein>